<dbReference type="InterPro" id="IPR000571">
    <property type="entry name" value="Znf_CCCH"/>
</dbReference>
<feature type="zinc finger region" description="C3H1-type" evidence="8">
    <location>
        <begin position="781"/>
        <end position="808"/>
    </location>
</feature>
<dbReference type="InterPro" id="IPR041367">
    <property type="entry name" value="Znf-CCCH_4"/>
</dbReference>
<dbReference type="SMART" id="SM00356">
    <property type="entry name" value="ZnF_C3H1"/>
    <property type="match status" value="2"/>
</dbReference>
<evidence type="ECO:0000313" key="13">
    <source>
        <dbReference type="EMBL" id="KAG7362326.1"/>
    </source>
</evidence>
<evidence type="ECO:0000259" key="11">
    <source>
        <dbReference type="PROSITE" id="PS51192"/>
    </source>
</evidence>
<evidence type="ECO:0000256" key="5">
    <source>
        <dbReference type="ARBA" id="ARBA00022806"/>
    </source>
</evidence>
<evidence type="ECO:0000256" key="6">
    <source>
        <dbReference type="ARBA" id="ARBA00022833"/>
    </source>
</evidence>
<dbReference type="PROSITE" id="PS51194">
    <property type="entry name" value="HELICASE_CTER"/>
    <property type="match status" value="1"/>
</dbReference>
<keyword evidence="1 8" id="KW-0479">Metal-binding</keyword>
<dbReference type="PANTHER" id="PTHR18934:SF221">
    <property type="entry name" value="ATP-DEPENDENT RNA HELICASE DHX34-RELATED"/>
    <property type="match status" value="1"/>
</dbReference>
<dbReference type="InterPro" id="IPR014001">
    <property type="entry name" value="Helicase_ATP-bd"/>
</dbReference>
<sequence length="1113" mass="124666">MPPTLTERQKEAIVSKIQLHRVTIVVGPTGCGKSTLVPVALLEALGGPILVTQPRRLAVVAVATHVASKLSGRTNLESSSSSIIDSPSSIVGYHVGQSNHSTKNTQLLFATAGILLEELRAQGPQLLDKYKCILVDECHERSPENDLCLALIREFLAGSNKLKARLVLMSATFDHAKYQSYFAERVPQCRADGVPVVNLETAQSFQSTYENVETHYLDDSYTQNLLLVASRLSNNGMASASVLSAWKEAMRQDPDEDLHESDGRLLSQPLLLCIFSLVLTLNETETAEGVFLIFAPTYIHLEQIYEYLQQSWKSERNERQLSISVLHSSIDIEDCLRNMQQSTHIQDEMQHSVAPSRRILLASAIADSSITIPNVTCVIDTCRTLQVKWNLEKGAHSSKTIWASRSICDQRKGRTGRTNAGTVFRLLPKTYFVNKLKAHETPQLKLSDCRNELLQMLTSTAVSTKSATPTELLAKALDPPPTVVVDDATQHLINLGACDVKRGRNNVAVMTPTKIGRLLAELPFTVQDSVVVVTAGQYGLLHEMLLLKSIESTRPFPVVHHFADEQETQRALNKYYPHASGNDGNPTEISPSMAAHMSAYMFWDVEWNKGRRWTAMESFLHQTASESDQTGDRSVWKWSPEIEEAHLQWCKKYQINPTSVRAITEVMDVAIGILYKAAFEPQWLYCADTEPKWRCTADSTASDTPDDYRFRMFDRVYGTSNAALLQKLKDLSLGQKPYTERNSETTIRQFPPARVICPHFLRGNCRFGTQCRNSHSMHDPNAQRQVCRFFFVGRCSNGNSCAFAHSTTLQPLQSMIPLGGDYFAAVTQLDAKTNFLPSLGLTTWFMAHADVLCMFGEGDFSFTNALSRMGFPPALATSLDGETDTRNAFGRLCGVDITKTHLDHPLLSKINQHIGLEKFRIAVWNFPYASDDDDCPIHVQEQLIEGALLSLAHLFSTLGTLYSDGSSQPHPFNPEFGVTLQGDQLSRWSVQQAARRAGWKLKSWCHFDPKSFPGYTPRRSNGEQFPYHHPRFYLFELQHRHGSRPVEKEEECAICLMEMNDATAILLSTCRHVFCKRCLDRVVSVAAEDESRPGAVCPLCRMAFQSHHMEQRS</sequence>
<dbReference type="PROSITE" id="PS00518">
    <property type="entry name" value="ZF_RING_1"/>
    <property type="match status" value="1"/>
</dbReference>
<dbReference type="AlphaFoldDB" id="A0A9K3LJW0"/>
<dbReference type="Pfam" id="PF00642">
    <property type="entry name" value="zf-CCCH"/>
    <property type="match status" value="1"/>
</dbReference>
<reference evidence="13" key="1">
    <citation type="journal article" date="2021" name="Sci. Rep.">
        <title>Diploid genomic architecture of Nitzschia inconspicua, an elite biomass production diatom.</title>
        <authorList>
            <person name="Oliver A."/>
            <person name="Podell S."/>
            <person name="Pinowska A."/>
            <person name="Traller J.C."/>
            <person name="Smith S.R."/>
            <person name="McClure R."/>
            <person name="Beliaev A."/>
            <person name="Bohutskyi P."/>
            <person name="Hill E.A."/>
            <person name="Rabines A."/>
            <person name="Zheng H."/>
            <person name="Allen L.Z."/>
            <person name="Kuo A."/>
            <person name="Grigoriev I.V."/>
            <person name="Allen A.E."/>
            <person name="Hazlebeck D."/>
            <person name="Allen E.E."/>
        </authorList>
    </citation>
    <scope>NUCLEOTIDE SEQUENCE</scope>
    <source>
        <strain evidence="13">Hildebrandi</strain>
    </source>
</reference>
<dbReference type="InterPro" id="IPR017907">
    <property type="entry name" value="Znf_RING_CS"/>
</dbReference>
<dbReference type="SMART" id="SM00184">
    <property type="entry name" value="RING"/>
    <property type="match status" value="1"/>
</dbReference>
<feature type="domain" description="Helicase ATP-binding" evidence="11">
    <location>
        <begin position="14"/>
        <end position="191"/>
    </location>
</feature>
<keyword evidence="6 8" id="KW-0862">Zinc</keyword>
<dbReference type="Pfam" id="PF00270">
    <property type="entry name" value="DEAD"/>
    <property type="match status" value="1"/>
</dbReference>
<dbReference type="InterPro" id="IPR001650">
    <property type="entry name" value="Helicase_C-like"/>
</dbReference>
<dbReference type="PROSITE" id="PS50103">
    <property type="entry name" value="ZF_C3H1"/>
    <property type="match status" value="2"/>
</dbReference>
<dbReference type="SMART" id="SM00487">
    <property type="entry name" value="DEXDc"/>
    <property type="match status" value="1"/>
</dbReference>
<keyword evidence="3 8" id="KW-0863">Zinc-finger</keyword>
<keyword evidence="4" id="KW-0378">Hydrolase</keyword>
<dbReference type="Pfam" id="PF13639">
    <property type="entry name" value="zf-RING_2"/>
    <property type="match status" value="1"/>
</dbReference>
<evidence type="ECO:0000256" key="2">
    <source>
        <dbReference type="ARBA" id="ARBA00022741"/>
    </source>
</evidence>
<dbReference type="PROSITE" id="PS50089">
    <property type="entry name" value="ZF_RING_2"/>
    <property type="match status" value="1"/>
</dbReference>
<dbReference type="GO" id="GO:0016787">
    <property type="term" value="F:hydrolase activity"/>
    <property type="evidence" value="ECO:0007669"/>
    <property type="project" value="UniProtKB-KW"/>
</dbReference>
<evidence type="ECO:0000256" key="7">
    <source>
        <dbReference type="ARBA" id="ARBA00022840"/>
    </source>
</evidence>
<reference evidence="13" key="2">
    <citation type="submission" date="2021-04" db="EMBL/GenBank/DDBJ databases">
        <authorList>
            <person name="Podell S."/>
        </authorList>
    </citation>
    <scope>NUCLEOTIDE SEQUENCE</scope>
    <source>
        <strain evidence="13">Hildebrandi</strain>
    </source>
</reference>
<keyword evidence="7" id="KW-0067">ATP-binding</keyword>
<dbReference type="Pfam" id="PF18044">
    <property type="entry name" value="zf-CCCH_4"/>
    <property type="match status" value="1"/>
</dbReference>
<dbReference type="SMART" id="SM00490">
    <property type="entry name" value="HELICc"/>
    <property type="match status" value="1"/>
</dbReference>
<dbReference type="GO" id="GO:0003723">
    <property type="term" value="F:RNA binding"/>
    <property type="evidence" value="ECO:0007669"/>
    <property type="project" value="TreeGrafter"/>
</dbReference>
<dbReference type="Proteomes" id="UP000693970">
    <property type="component" value="Unassembled WGS sequence"/>
</dbReference>
<feature type="domain" description="C3H1-type" evidence="10">
    <location>
        <begin position="781"/>
        <end position="808"/>
    </location>
</feature>
<accession>A0A9K3LJW0</accession>
<gene>
    <name evidence="13" type="ORF">IV203_025210</name>
</gene>
<dbReference type="GO" id="GO:0004386">
    <property type="term" value="F:helicase activity"/>
    <property type="evidence" value="ECO:0007669"/>
    <property type="project" value="UniProtKB-KW"/>
</dbReference>
<dbReference type="GO" id="GO:0070042">
    <property type="term" value="F:rRNA (uridine-N3-)-methyltransferase activity"/>
    <property type="evidence" value="ECO:0007669"/>
    <property type="project" value="InterPro"/>
</dbReference>
<evidence type="ECO:0000256" key="1">
    <source>
        <dbReference type="ARBA" id="ARBA00022723"/>
    </source>
</evidence>
<protein>
    <submittedName>
        <fullName evidence="13">ATP-dependent helicase HrpA</fullName>
    </submittedName>
</protein>
<dbReference type="InterPro" id="IPR019446">
    <property type="entry name" value="BMT5-like"/>
</dbReference>
<evidence type="ECO:0000259" key="12">
    <source>
        <dbReference type="PROSITE" id="PS51194"/>
    </source>
</evidence>
<dbReference type="GO" id="GO:0005524">
    <property type="term" value="F:ATP binding"/>
    <property type="evidence" value="ECO:0007669"/>
    <property type="project" value="UniProtKB-KW"/>
</dbReference>
<evidence type="ECO:0000256" key="4">
    <source>
        <dbReference type="ARBA" id="ARBA00022801"/>
    </source>
</evidence>
<proteinExistence type="predicted"/>
<feature type="domain" description="RING-type" evidence="9">
    <location>
        <begin position="1052"/>
        <end position="1101"/>
    </location>
</feature>
<feature type="domain" description="Helicase C-terminal" evidence="12">
    <location>
        <begin position="276"/>
        <end position="458"/>
    </location>
</feature>
<name>A0A9K3LJW0_9STRA</name>
<evidence type="ECO:0000313" key="14">
    <source>
        <dbReference type="Proteomes" id="UP000693970"/>
    </source>
</evidence>
<keyword evidence="14" id="KW-1185">Reference proteome</keyword>
<dbReference type="CDD" id="cd17917">
    <property type="entry name" value="DEXHc_RHA-like"/>
    <property type="match status" value="1"/>
</dbReference>
<evidence type="ECO:0000256" key="3">
    <source>
        <dbReference type="ARBA" id="ARBA00022771"/>
    </source>
</evidence>
<dbReference type="OrthoDB" id="66977at2759"/>
<feature type="domain" description="C3H1-type" evidence="10">
    <location>
        <begin position="751"/>
        <end position="778"/>
    </location>
</feature>
<dbReference type="Pfam" id="PF10354">
    <property type="entry name" value="BMT5-like"/>
    <property type="match status" value="1"/>
</dbReference>
<dbReference type="InterPro" id="IPR011545">
    <property type="entry name" value="DEAD/DEAH_box_helicase_dom"/>
</dbReference>
<keyword evidence="2" id="KW-0547">Nucleotide-binding</keyword>
<comment type="caution">
    <text evidence="13">The sequence shown here is derived from an EMBL/GenBank/DDBJ whole genome shotgun (WGS) entry which is preliminary data.</text>
</comment>
<dbReference type="Pfam" id="PF00271">
    <property type="entry name" value="Helicase_C"/>
    <property type="match status" value="1"/>
</dbReference>
<organism evidence="13 14">
    <name type="scientific">Nitzschia inconspicua</name>
    <dbReference type="NCBI Taxonomy" id="303405"/>
    <lineage>
        <taxon>Eukaryota</taxon>
        <taxon>Sar</taxon>
        <taxon>Stramenopiles</taxon>
        <taxon>Ochrophyta</taxon>
        <taxon>Bacillariophyta</taxon>
        <taxon>Bacillariophyceae</taxon>
        <taxon>Bacillariophycidae</taxon>
        <taxon>Bacillariales</taxon>
        <taxon>Bacillariaceae</taxon>
        <taxon>Nitzschia</taxon>
    </lineage>
</organism>
<dbReference type="EMBL" id="JAGRRH010000011">
    <property type="protein sequence ID" value="KAG7362326.1"/>
    <property type="molecule type" value="Genomic_DNA"/>
</dbReference>
<feature type="zinc finger region" description="C3H1-type" evidence="8">
    <location>
        <begin position="751"/>
        <end position="778"/>
    </location>
</feature>
<evidence type="ECO:0000259" key="10">
    <source>
        <dbReference type="PROSITE" id="PS50103"/>
    </source>
</evidence>
<evidence type="ECO:0000256" key="8">
    <source>
        <dbReference type="PROSITE-ProRule" id="PRU00723"/>
    </source>
</evidence>
<keyword evidence="5 13" id="KW-0347">Helicase</keyword>
<dbReference type="PANTHER" id="PTHR18934">
    <property type="entry name" value="ATP-DEPENDENT RNA HELICASE"/>
    <property type="match status" value="1"/>
</dbReference>
<evidence type="ECO:0000259" key="9">
    <source>
        <dbReference type="PROSITE" id="PS50089"/>
    </source>
</evidence>
<dbReference type="GO" id="GO:0008270">
    <property type="term" value="F:zinc ion binding"/>
    <property type="evidence" value="ECO:0007669"/>
    <property type="project" value="UniProtKB-KW"/>
</dbReference>
<dbReference type="InterPro" id="IPR001841">
    <property type="entry name" value="Znf_RING"/>
</dbReference>
<dbReference type="PROSITE" id="PS51192">
    <property type="entry name" value="HELICASE_ATP_BIND_1"/>
    <property type="match status" value="1"/>
</dbReference>
<dbReference type="GO" id="GO:0070475">
    <property type="term" value="P:rRNA base methylation"/>
    <property type="evidence" value="ECO:0007669"/>
    <property type="project" value="InterPro"/>
</dbReference>